<dbReference type="Gene3D" id="3.40.50.2300">
    <property type="match status" value="1"/>
</dbReference>
<keyword evidence="3" id="KW-0805">Transcription regulation</keyword>
<dbReference type="InterPro" id="IPR039420">
    <property type="entry name" value="WalR-like"/>
</dbReference>
<gene>
    <name evidence="10" type="ORF">NJU99_04965</name>
</gene>
<evidence type="ECO:0000256" key="2">
    <source>
        <dbReference type="ARBA" id="ARBA00023012"/>
    </source>
</evidence>
<dbReference type="RefSeq" id="WP_254577621.1">
    <property type="nucleotide sequence ID" value="NZ_CP100595.1"/>
</dbReference>
<proteinExistence type="predicted"/>
<evidence type="ECO:0000259" key="9">
    <source>
        <dbReference type="PROSITE" id="PS51755"/>
    </source>
</evidence>
<dbReference type="PANTHER" id="PTHR48111">
    <property type="entry name" value="REGULATOR OF RPOS"/>
    <property type="match status" value="1"/>
</dbReference>
<feature type="domain" description="Response regulatory" evidence="8">
    <location>
        <begin position="2"/>
        <end position="116"/>
    </location>
</feature>
<dbReference type="SMART" id="SM00862">
    <property type="entry name" value="Trans_reg_C"/>
    <property type="match status" value="1"/>
</dbReference>
<feature type="domain" description="OmpR/PhoB-type" evidence="9">
    <location>
        <begin position="126"/>
        <end position="220"/>
    </location>
</feature>
<evidence type="ECO:0000256" key="1">
    <source>
        <dbReference type="ARBA" id="ARBA00022553"/>
    </source>
</evidence>
<keyword evidence="11" id="KW-1185">Reference proteome</keyword>
<name>A0ABY5E6G2_9BACT</name>
<evidence type="ECO:0000313" key="11">
    <source>
        <dbReference type="Proteomes" id="UP001060012"/>
    </source>
</evidence>
<dbReference type="Gene3D" id="1.10.10.10">
    <property type="entry name" value="Winged helix-like DNA-binding domain superfamily/Winged helix DNA-binding domain"/>
    <property type="match status" value="1"/>
</dbReference>
<feature type="modified residue" description="4-aspartylphosphate" evidence="6">
    <location>
        <position position="51"/>
    </location>
</feature>
<evidence type="ECO:0000256" key="5">
    <source>
        <dbReference type="ARBA" id="ARBA00023163"/>
    </source>
</evidence>
<feature type="DNA-binding region" description="OmpR/PhoB-type" evidence="7">
    <location>
        <begin position="126"/>
        <end position="220"/>
    </location>
</feature>
<dbReference type="InterPro" id="IPR011006">
    <property type="entry name" value="CheY-like_superfamily"/>
</dbReference>
<dbReference type="CDD" id="cd00383">
    <property type="entry name" value="trans_reg_C"/>
    <property type="match status" value="1"/>
</dbReference>
<keyword evidence="4 7" id="KW-0238">DNA-binding</keyword>
<organism evidence="10 11">
    <name type="scientific">Arcobacter roscoffensis</name>
    <dbReference type="NCBI Taxonomy" id="2961520"/>
    <lineage>
        <taxon>Bacteria</taxon>
        <taxon>Pseudomonadati</taxon>
        <taxon>Campylobacterota</taxon>
        <taxon>Epsilonproteobacteria</taxon>
        <taxon>Campylobacterales</taxon>
        <taxon>Arcobacteraceae</taxon>
        <taxon>Arcobacter</taxon>
    </lineage>
</organism>
<dbReference type="InterPro" id="IPR036388">
    <property type="entry name" value="WH-like_DNA-bd_sf"/>
</dbReference>
<dbReference type="Pfam" id="PF00072">
    <property type="entry name" value="Response_reg"/>
    <property type="match status" value="1"/>
</dbReference>
<protein>
    <submittedName>
        <fullName evidence="10">Response regulator transcription factor</fullName>
    </submittedName>
</protein>
<dbReference type="InterPro" id="IPR001789">
    <property type="entry name" value="Sig_transdc_resp-reg_receiver"/>
</dbReference>
<evidence type="ECO:0000256" key="3">
    <source>
        <dbReference type="ARBA" id="ARBA00023015"/>
    </source>
</evidence>
<dbReference type="InterPro" id="IPR016032">
    <property type="entry name" value="Sig_transdc_resp-reg_C-effctor"/>
</dbReference>
<dbReference type="EMBL" id="CP100595">
    <property type="protein sequence ID" value="UTJ07447.1"/>
    <property type="molecule type" value="Genomic_DNA"/>
</dbReference>
<evidence type="ECO:0000259" key="8">
    <source>
        <dbReference type="PROSITE" id="PS50110"/>
    </source>
</evidence>
<dbReference type="PROSITE" id="PS50110">
    <property type="entry name" value="RESPONSE_REGULATORY"/>
    <property type="match status" value="1"/>
</dbReference>
<keyword evidence="2" id="KW-0902">Two-component regulatory system</keyword>
<evidence type="ECO:0000256" key="7">
    <source>
        <dbReference type="PROSITE-ProRule" id="PRU01091"/>
    </source>
</evidence>
<evidence type="ECO:0000256" key="4">
    <source>
        <dbReference type="ARBA" id="ARBA00023125"/>
    </source>
</evidence>
<dbReference type="Pfam" id="PF00486">
    <property type="entry name" value="Trans_reg_C"/>
    <property type="match status" value="1"/>
</dbReference>
<reference evidence="10" key="1">
    <citation type="submission" date="2022-07" db="EMBL/GenBank/DDBJ databases">
        <title>Arcobacter roscoffensis sp. nov., a marine bacterium isolated from coastal seawater collected from Roscoff, France.</title>
        <authorList>
            <person name="Pascual J."/>
            <person name="Lepeaux C."/>
            <person name="Methner A."/>
            <person name="Overmann J."/>
        </authorList>
    </citation>
    <scope>NUCLEOTIDE SEQUENCE</scope>
    <source>
        <strain evidence="10">ARW1-2F2</strain>
    </source>
</reference>
<keyword evidence="5" id="KW-0804">Transcription</keyword>
<keyword evidence="1 6" id="KW-0597">Phosphoprotein</keyword>
<dbReference type="Proteomes" id="UP001060012">
    <property type="component" value="Chromosome"/>
</dbReference>
<dbReference type="SUPFAM" id="SSF52172">
    <property type="entry name" value="CheY-like"/>
    <property type="match status" value="1"/>
</dbReference>
<sequence length="220" mass="25875">MKILLLEDDHNLNKIIKVSLEKKGFFIDSFIDGYKAVDKILNDSYDLYILDVNVLGFDGHKTLEFIRQKDINTPVIMISAKIDIENIKKSYNLGCNDYIKKPFDFEELYLRIEYHLSHLNLEKTSELQKDLGNNFSFDLIEQRLYKHKHEIDLTVKEKLLLTLFSKNINNTVTNEMIHEYVWSSKEMQTVSMRSVIHKLKQKLKSGMIINLRGVGYKLIK</sequence>
<dbReference type="InterPro" id="IPR001867">
    <property type="entry name" value="OmpR/PhoB-type_DNA-bd"/>
</dbReference>
<dbReference type="SMART" id="SM00448">
    <property type="entry name" value="REC"/>
    <property type="match status" value="1"/>
</dbReference>
<dbReference type="SUPFAM" id="SSF46894">
    <property type="entry name" value="C-terminal effector domain of the bipartite response regulators"/>
    <property type="match status" value="1"/>
</dbReference>
<evidence type="ECO:0000256" key="6">
    <source>
        <dbReference type="PROSITE-ProRule" id="PRU00169"/>
    </source>
</evidence>
<accession>A0ABY5E6G2</accession>
<dbReference type="PROSITE" id="PS51755">
    <property type="entry name" value="OMPR_PHOB"/>
    <property type="match status" value="1"/>
</dbReference>
<dbReference type="PANTHER" id="PTHR48111:SF22">
    <property type="entry name" value="REGULATOR OF RPOS"/>
    <property type="match status" value="1"/>
</dbReference>
<evidence type="ECO:0000313" key="10">
    <source>
        <dbReference type="EMBL" id="UTJ07447.1"/>
    </source>
</evidence>